<dbReference type="PANTHER" id="PTHR31111:SF37">
    <property type="entry name" value="F-BOX ONLY PROTEIN 8"/>
    <property type="match status" value="1"/>
</dbReference>
<reference evidence="2 3" key="1">
    <citation type="journal article" date="2013" name="Front. Plant Sci.">
        <title>The Reference Genome of the Halophytic Plant Eutrema salsugineum.</title>
        <authorList>
            <person name="Yang R."/>
            <person name="Jarvis D.E."/>
            <person name="Chen H."/>
            <person name="Beilstein M.A."/>
            <person name="Grimwood J."/>
            <person name="Jenkins J."/>
            <person name="Shu S."/>
            <person name="Prochnik S."/>
            <person name="Xin M."/>
            <person name="Ma C."/>
            <person name="Schmutz J."/>
            <person name="Wing R.A."/>
            <person name="Mitchell-Olds T."/>
            <person name="Schumaker K.S."/>
            <person name="Wang X."/>
        </authorList>
    </citation>
    <scope>NUCLEOTIDE SEQUENCE [LARGE SCALE GENOMIC DNA]</scope>
</reference>
<dbReference type="AlphaFoldDB" id="V4KKC6"/>
<proteinExistence type="predicted"/>
<evidence type="ECO:0000313" key="3">
    <source>
        <dbReference type="Proteomes" id="UP000030689"/>
    </source>
</evidence>
<evidence type="ECO:0000313" key="2">
    <source>
        <dbReference type="EMBL" id="ESQ31649.1"/>
    </source>
</evidence>
<dbReference type="EMBL" id="KI517748">
    <property type="protein sequence ID" value="ESQ31649.1"/>
    <property type="molecule type" value="Genomic_DNA"/>
</dbReference>
<dbReference type="OrthoDB" id="687122at2759"/>
<name>V4KKC6_EUTSA</name>
<dbReference type="PANTHER" id="PTHR31111">
    <property type="entry name" value="BNAA05G37150D PROTEIN-RELATED"/>
    <property type="match status" value="1"/>
</dbReference>
<evidence type="ECO:0000259" key="1">
    <source>
        <dbReference type="Pfam" id="PF08268"/>
    </source>
</evidence>
<dbReference type="OMA" id="SSHKCHY"/>
<dbReference type="InterPro" id="IPR013187">
    <property type="entry name" value="F-box-assoc_dom_typ3"/>
</dbReference>
<gene>
    <name evidence="2" type="ORF">EUTSA_v10004411mg</name>
</gene>
<feature type="domain" description="F-box associated beta-propeller type 3" evidence="1">
    <location>
        <begin position="73"/>
        <end position="351"/>
    </location>
</feature>
<accession>V4KKC6</accession>
<keyword evidence="3" id="KW-1185">Reference proteome</keyword>
<organism evidence="2 3">
    <name type="scientific">Eutrema salsugineum</name>
    <name type="common">Saltwater cress</name>
    <name type="synonym">Sisymbrium salsugineum</name>
    <dbReference type="NCBI Taxonomy" id="72664"/>
    <lineage>
        <taxon>Eukaryota</taxon>
        <taxon>Viridiplantae</taxon>
        <taxon>Streptophyta</taxon>
        <taxon>Embryophyta</taxon>
        <taxon>Tracheophyta</taxon>
        <taxon>Spermatophyta</taxon>
        <taxon>Magnoliopsida</taxon>
        <taxon>eudicotyledons</taxon>
        <taxon>Gunneridae</taxon>
        <taxon>Pentapetalae</taxon>
        <taxon>rosids</taxon>
        <taxon>malvids</taxon>
        <taxon>Brassicales</taxon>
        <taxon>Brassicaceae</taxon>
        <taxon>Eutremeae</taxon>
        <taxon>Eutrema</taxon>
    </lineage>
</organism>
<dbReference type="InterPro" id="IPR017451">
    <property type="entry name" value="F-box-assoc_interact_dom"/>
</dbReference>
<dbReference type="Proteomes" id="UP000030689">
    <property type="component" value="Unassembled WGS sequence"/>
</dbReference>
<protein>
    <recommendedName>
        <fullName evidence="1">F-box associated beta-propeller type 3 domain-containing protein</fullName>
    </recommendedName>
</protein>
<dbReference type="Gramene" id="ESQ31649">
    <property type="protein sequence ID" value="ESQ31649"/>
    <property type="gene ID" value="EUTSA_v10004411mg"/>
</dbReference>
<dbReference type="STRING" id="72664.V4KKC6"/>
<dbReference type="NCBIfam" id="TIGR01640">
    <property type="entry name" value="F_box_assoc_1"/>
    <property type="match status" value="1"/>
</dbReference>
<sequence>MARLPAKSLMRFKCLSKLWSCLIRSGFFSNLYLTVTSRPRQPRIYTSLVYTSSADHAECDSMEEVCHNPGKSALLSLSSSSSSNSAESLNTDLTMEELGGHNMLVLRGLILYIVCRKAFIYNPATRQSVTLPAIKSNIFAQEDYWNTVDYFLGHDPVLDQYKVVCNVVRWSESLESLTSEHWVFVLEAGGSWKKIEFDQPNLPTRPGLCINGVIYYIALNRVYRDIVISFDVRSEEFNMIQAPLVGESMGFIEYGGKPTIFGYTHLKNGMVDLWVLEDGGKWSKKSLVLQASQLQLVNAGIIDLDHLVVQCTSQNGEIILAPRPMPSSCYVLYYDPQKNDLRKVNVSGIWDFDGVGMVYIYFRHMDKSESIVHLET</sequence>
<dbReference type="KEGG" id="eus:EUTSA_v10004411mg"/>
<dbReference type="Pfam" id="PF08268">
    <property type="entry name" value="FBA_3"/>
    <property type="match status" value="1"/>
</dbReference>